<dbReference type="PANTHER" id="PTHR48111:SF47">
    <property type="entry name" value="TRANSCRIPTIONAL REGULATORY PROTEIN RSTA"/>
    <property type="match status" value="1"/>
</dbReference>
<dbReference type="InterPro" id="IPR036388">
    <property type="entry name" value="WH-like_DNA-bd_sf"/>
</dbReference>
<dbReference type="SMART" id="SM00448">
    <property type="entry name" value="REC"/>
    <property type="match status" value="1"/>
</dbReference>
<comment type="subcellular location">
    <subcellularLocation>
        <location evidence="1">Cytoplasm</location>
    </subcellularLocation>
</comment>
<keyword evidence="6 9" id="KW-0238">DNA-binding</keyword>
<keyword evidence="13" id="KW-1185">Reference proteome</keyword>
<evidence type="ECO:0000256" key="9">
    <source>
        <dbReference type="PROSITE-ProRule" id="PRU01091"/>
    </source>
</evidence>
<dbReference type="GO" id="GO:0000976">
    <property type="term" value="F:transcription cis-regulatory region binding"/>
    <property type="evidence" value="ECO:0007669"/>
    <property type="project" value="TreeGrafter"/>
</dbReference>
<evidence type="ECO:0000256" key="8">
    <source>
        <dbReference type="PROSITE-ProRule" id="PRU00169"/>
    </source>
</evidence>
<evidence type="ECO:0000313" key="13">
    <source>
        <dbReference type="Proteomes" id="UP000663929"/>
    </source>
</evidence>
<keyword evidence="5" id="KW-0805">Transcription regulation</keyword>
<dbReference type="SUPFAM" id="SSF52172">
    <property type="entry name" value="CheY-like"/>
    <property type="match status" value="1"/>
</dbReference>
<proteinExistence type="predicted"/>
<evidence type="ECO:0000259" key="11">
    <source>
        <dbReference type="PROSITE" id="PS51755"/>
    </source>
</evidence>
<dbReference type="GO" id="GO:0006355">
    <property type="term" value="P:regulation of DNA-templated transcription"/>
    <property type="evidence" value="ECO:0007669"/>
    <property type="project" value="InterPro"/>
</dbReference>
<dbReference type="AlphaFoldDB" id="A0A8A4TGW9"/>
<sequence length="238" mass="26333">MSEAPKPYILIVEDDEKLAALIREYLEAMGFAVAIESRGDTAPARILAESPDLVILDIMLPGLDGVNVCRQIRPKYHGAILMLTSLDEEVDEVVGLEVGADDYMAKPVRPRLLVAHINALLRRGERGRETESRTNRDSLSVGKLVLNPQSREVRVDGQPLDLTTAEFELLALLMEKAGEIVSREFIYETLRGIEYDGLDRSIDLRVARLRKKIGDTGKSPTMIKSVRGVGYLLAAGHV</sequence>
<keyword evidence="4" id="KW-0902">Two-component regulatory system</keyword>
<evidence type="ECO:0000256" key="6">
    <source>
        <dbReference type="ARBA" id="ARBA00023125"/>
    </source>
</evidence>
<feature type="domain" description="OmpR/PhoB-type" evidence="11">
    <location>
        <begin position="136"/>
        <end position="235"/>
    </location>
</feature>
<keyword evidence="2" id="KW-0963">Cytoplasm</keyword>
<evidence type="ECO:0000256" key="1">
    <source>
        <dbReference type="ARBA" id="ARBA00004496"/>
    </source>
</evidence>
<dbReference type="InterPro" id="IPR001867">
    <property type="entry name" value="OmpR/PhoB-type_DNA-bd"/>
</dbReference>
<dbReference type="Gene3D" id="6.10.250.690">
    <property type="match status" value="1"/>
</dbReference>
<gene>
    <name evidence="12" type="ORF">J3U87_20470</name>
</gene>
<protein>
    <submittedName>
        <fullName evidence="12">Response regulator transcription factor</fullName>
    </submittedName>
</protein>
<dbReference type="InterPro" id="IPR039420">
    <property type="entry name" value="WalR-like"/>
</dbReference>
<dbReference type="FunFam" id="1.10.10.10:FF:000099">
    <property type="entry name" value="Two-component system response regulator TorR"/>
    <property type="match status" value="1"/>
</dbReference>
<name>A0A8A4TGW9_SULCO</name>
<dbReference type="SMART" id="SM00862">
    <property type="entry name" value="Trans_reg_C"/>
    <property type="match status" value="1"/>
</dbReference>
<dbReference type="PANTHER" id="PTHR48111">
    <property type="entry name" value="REGULATOR OF RPOS"/>
    <property type="match status" value="1"/>
</dbReference>
<evidence type="ECO:0000259" key="10">
    <source>
        <dbReference type="PROSITE" id="PS50110"/>
    </source>
</evidence>
<organism evidence="12 13">
    <name type="scientific">Sulfidibacter corallicola</name>
    <dbReference type="NCBI Taxonomy" id="2818388"/>
    <lineage>
        <taxon>Bacteria</taxon>
        <taxon>Pseudomonadati</taxon>
        <taxon>Acidobacteriota</taxon>
        <taxon>Holophagae</taxon>
        <taxon>Acanthopleuribacterales</taxon>
        <taxon>Acanthopleuribacteraceae</taxon>
        <taxon>Sulfidibacter</taxon>
    </lineage>
</organism>
<dbReference type="GO" id="GO:0000156">
    <property type="term" value="F:phosphorelay response regulator activity"/>
    <property type="evidence" value="ECO:0007669"/>
    <property type="project" value="TreeGrafter"/>
</dbReference>
<feature type="domain" description="Response regulatory" evidence="10">
    <location>
        <begin position="8"/>
        <end position="121"/>
    </location>
</feature>
<evidence type="ECO:0000256" key="5">
    <source>
        <dbReference type="ARBA" id="ARBA00023015"/>
    </source>
</evidence>
<keyword evidence="3 8" id="KW-0597">Phosphoprotein</keyword>
<dbReference type="PROSITE" id="PS50110">
    <property type="entry name" value="RESPONSE_REGULATORY"/>
    <property type="match status" value="1"/>
</dbReference>
<dbReference type="Gene3D" id="1.10.10.10">
    <property type="entry name" value="Winged helix-like DNA-binding domain superfamily/Winged helix DNA-binding domain"/>
    <property type="match status" value="1"/>
</dbReference>
<feature type="DNA-binding region" description="OmpR/PhoB-type" evidence="9">
    <location>
        <begin position="136"/>
        <end position="235"/>
    </location>
</feature>
<dbReference type="SUPFAM" id="SSF46894">
    <property type="entry name" value="C-terminal effector domain of the bipartite response regulators"/>
    <property type="match status" value="1"/>
</dbReference>
<dbReference type="CDD" id="cd00383">
    <property type="entry name" value="trans_reg_C"/>
    <property type="match status" value="1"/>
</dbReference>
<evidence type="ECO:0000256" key="4">
    <source>
        <dbReference type="ARBA" id="ARBA00023012"/>
    </source>
</evidence>
<dbReference type="GO" id="GO:0005829">
    <property type="term" value="C:cytosol"/>
    <property type="evidence" value="ECO:0007669"/>
    <property type="project" value="TreeGrafter"/>
</dbReference>
<dbReference type="Gene3D" id="3.40.50.2300">
    <property type="match status" value="1"/>
</dbReference>
<evidence type="ECO:0000256" key="3">
    <source>
        <dbReference type="ARBA" id="ARBA00022553"/>
    </source>
</evidence>
<dbReference type="GO" id="GO:0032993">
    <property type="term" value="C:protein-DNA complex"/>
    <property type="evidence" value="ECO:0007669"/>
    <property type="project" value="TreeGrafter"/>
</dbReference>
<keyword evidence="7" id="KW-0804">Transcription</keyword>
<accession>A0A8A4TGW9</accession>
<feature type="modified residue" description="4-aspartylphosphate" evidence="8">
    <location>
        <position position="57"/>
    </location>
</feature>
<evidence type="ECO:0000256" key="7">
    <source>
        <dbReference type="ARBA" id="ARBA00023163"/>
    </source>
</evidence>
<reference evidence="12" key="1">
    <citation type="submission" date="2021-03" db="EMBL/GenBank/DDBJ databases">
        <title>Acanthopleuribacteraceae sp. M133.</title>
        <authorList>
            <person name="Wang G."/>
        </authorList>
    </citation>
    <scope>NUCLEOTIDE SEQUENCE</scope>
    <source>
        <strain evidence="12">M133</strain>
    </source>
</reference>
<dbReference type="FunFam" id="3.40.50.2300:FF:000001">
    <property type="entry name" value="DNA-binding response regulator PhoB"/>
    <property type="match status" value="1"/>
</dbReference>
<dbReference type="InterPro" id="IPR016032">
    <property type="entry name" value="Sig_transdc_resp-reg_C-effctor"/>
</dbReference>
<evidence type="ECO:0000313" key="12">
    <source>
        <dbReference type="EMBL" id="QTD47968.1"/>
    </source>
</evidence>
<dbReference type="Pfam" id="PF00486">
    <property type="entry name" value="Trans_reg_C"/>
    <property type="match status" value="1"/>
</dbReference>
<dbReference type="Pfam" id="PF00072">
    <property type="entry name" value="Response_reg"/>
    <property type="match status" value="1"/>
</dbReference>
<dbReference type="InterPro" id="IPR011006">
    <property type="entry name" value="CheY-like_superfamily"/>
</dbReference>
<dbReference type="PROSITE" id="PS51755">
    <property type="entry name" value="OMPR_PHOB"/>
    <property type="match status" value="1"/>
</dbReference>
<dbReference type="EMBL" id="CP071793">
    <property type="protein sequence ID" value="QTD47968.1"/>
    <property type="molecule type" value="Genomic_DNA"/>
</dbReference>
<dbReference type="Proteomes" id="UP000663929">
    <property type="component" value="Chromosome"/>
</dbReference>
<dbReference type="KEGG" id="scor:J3U87_20470"/>
<evidence type="ECO:0000256" key="2">
    <source>
        <dbReference type="ARBA" id="ARBA00022490"/>
    </source>
</evidence>
<dbReference type="InterPro" id="IPR001789">
    <property type="entry name" value="Sig_transdc_resp-reg_receiver"/>
</dbReference>